<accession>A0A699TNF8</accession>
<evidence type="ECO:0000313" key="1">
    <source>
        <dbReference type="EMBL" id="GFD11657.1"/>
    </source>
</evidence>
<protein>
    <submittedName>
        <fullName evidence="1">Type 2 DNA topoisomerase 6 subunit B-like</fullName>
    </submittedName>
</protein>
<sequence length="28" mass="3344">MREAAPLLFQDDCFDEPDYADEEFEDCE</sequence>
<dbReference type="GO" id="GO:0016853">
    <property type="term" value="F:isomerase activity"/>
    <property type="evidence" value="ECO:0007669"/>
    <property type="project" value="UniProtKB-KW"/>
</dbReference>
<feature type="non-terminal residue" evidence="1">
    <location>
        <position position="28"/>
    </location>
</feature>
<comment type="caution">
    <text evidence="1">The sequence shown here is derived from an EMBL/GenBank/DDBJ whole genome shotgun (WGS) entry which is preliminary data.</text>
</comment>
<proteinExistence type="predicted"/>
<gene>
    <name evidence="1" type="ORF">Tci_883626</name>
</gene>
<keyword evidence="1" id="KW-0413">Isomerase</keyword>
<organism evidence="1">
    <name type="scientific">Tanacetum cinerariifolium</name>
    <name type="common">Dalmatian daisy</name>
    <name type="synonym">Chrysanthemum cinerariifolium</name>
    <dbReference type="NCBI Taxonomy" id="118510"/>
    <lineage>
        <taxon>Eukaryota</taxon>
        <taxon>Viridiplantae</taxon>
        <taxon>Streptophyta</taxon>
        <taxon>Embryophyta</taxon>
        <taxon>Tracheophyta</taxon>
        <taxon>Spermatophyta</taxon>
        <taxon>Magnoliopsida</taxon>
        <taxon>eudicotyledons</taxon>
        <taxon>Gunneridae</taxon>
        <taxon>Pentapetalae</taxon>
        <taxon>asterids</taxon>
        <taxon>campanulids</taxon>
        <taxon>Asterales</taxon>
        <taxon>Asteraceae</taxon>
        <taxon>Asteroideae</taxon>
        <taxon>Anthemideae</taxon>
        <taxon>Anthemidinae</taxon>
        <taxon>Tanacetum</taxon>
    </lineage>
</organism>
<reference evidence="1" key="1">
    <citation type="journal article" date="2019" name="Sci. Rep.">
        <title>Draft genome of Tanacetum cinerariifolium, the natural source of mosquito coil.</title>
        <authorList>
            <person name="Yamashiro T."/>
            <person name="Shiraishi A."/>
            <person name="Satake H."/>
            <person name="Nakayama K."/>
        </authorList>
    </citation>
    <scope>NUCLEOTIDE SEQUENCE</scope>
</reference>
<name>A0A699TNF8_TANCI</name>
<dbReference type="EMBL" id="BKCJ011260529">
    <property type="protein sequence ID" value="GFD11657.1"/>
    <property type="molecule type" value="Genomic_DNA"/>
</dbReference>
<dbReference type="AlphaFoldDB" id="A0A699TNF8"/>